<protein>
    <submittedName>
        <fullName evidence="1">Uncharacterized protein</fullName>
    </submittedName>
</protein>
<sequence>CGSHYADCFVFTLFVKRLLDIARKLHRVVRIAQPDAKVHVQKTDFVRALFINCETTTKGDRTQLLYFNQGCYITMLV</sequence>
<dbReference type="Proteomes" id="UP000075880">
    <property type="component" value="Unassembled WGS sequence"/>
</dbReference>
<evidence type="ECO:0000313" key="2">
    <source>
        <dbReference type="Proteomes" id="UP000075880"/>
    </source>
</evidence>
<organism evidence="1 2">
    <name type="scientific">Anopheles atroparvus</name>
    <name type="common">European mosquito</name>
    <dbReference type="NCBI Taxonomy" id="41427"/>
    <lineage>
        <taxon>Eukaryota</taxon>
        <taxon>Metazoa</taxon>
        <taxon>Ecdysozoa</taxon>
        <taxon>Arthropoda</taxon>
        <taxon>Hexapoda</taxon>
        <taxon>Insecta</taxon>
        <taxon>Pterygota</taxon>
        <taxon>Neoptera</taxon>
        <taxon>Endopterygota</taxon>
        <taxon>Diptera</taxon>
        <taxon>Nematocera</taxon>
        <taxon>Culicoidea</taxon>
        <taxon>Culicidae</taxon>
        <taxon>Anophelinae</taxon>
        <taxon>Anopheles</taxon>
    </lineage>
</organism>
<evidence type="ECO:0000313" key="1">
    <source>
        <dbReference type="EnsemblMetazoa" id="ENSAATROPP009597"/>
    </source>
</evidence>
<proteinExistence type="predicted"/>
<reference evidence="1" key="1">
    <citation type="submission" date="2024-04" db="UniProtKB">
        <authorList>
            <consortium name="EnsemblMetazoa"/>
        </authorList>
    </citation>
    <scope>IDENTIFICATION</scope>
    <source>
        <strain evidence="1">EBRO</strain>
    </source>
</reference>
<accession>A0AAG5DEE0</accession>
<name>A0AAG5DEE0_ANOAO</name>
<keyword evidence="2" id="KW-1185">Reference proteome</keyword>
<dbReference type="EnsemblMetazoa" id="ENSAATROPT010632">
    <property type="protein sequence ID" value="ENSAATROPP009597"/>
    <property type="gene ID" value="ENSAATROPG008646"/>
</dbReference>
<dbReference type="AlphaFoldDB" id="A0AAG5DEE0"/>